<keyword evidence="2" id="KW-1185">Reference proteome</keyword>
<dbReference type="EMBL" id="MU128947">
    <property type="protein sequence ID" value="KAF9515685.1"/>
    <property type="molecule type" value="Genomic_DNA"/>
</dbReference>
<name>A0A9P6B2C6_9AGAM</name>
<reference evidence="1" key="1">
    <citation type="journal article" date="2020" name="Nat. Commun.">
        <title>Large-scale genome sequencing of mycorrhizal fungi provides insights into the early evolution of symbiotic traits.</title>
        <authorList>
            <person name="Miyauchi S."/>
            <person name="Kiss E."/>
            <person name="Kuo A."/>
            <person name="Drula E."/>
            <person name="Kohler A."/>
            <person name="Sanchez-Garcia M."/>
            <person name="Morin E."/>
            <person name="Andreopoulos B."/>
            <person name="Barry K.W."/>
            <person name="Bonito G."/>
            <person name="Buee M."/>
            <person name="Carver A."/>
            <person name="Chen C."/>
            <person name="Cichocki N."/>
            <person name="Clum A."/>
            <person name="Culley D."/>
            <person name="Crous P.W."/>
            <person name="Fauchery L."/>
            <person name="Girlanda M."/>
            <person name="Hayes R.D."/>
            <person name="Keri Z."/>
            <person name="LaButti K."/>
            <person name="Lipzen A."/>
            <person name="Lombard V."/>
            <person name="Magnuson J."/>
            <person name="Maillard F."/>
            <person name="Murat C."/>
            <person name="Nolan M."/>
            <person name="Ohm R.A."/>
            <person name="Pangilinan J."/>
            <person name="Pereira M.F."/>
            <person name="Perotto S."/>
            <person name="Peter M."/>
            <person name="Pfister S."/>
            <person name="Riley R."/>
            <person name="Sitrit Y."/>
            <person name="Stielow J.B."/>
            <person name="Szollosi G."/>
            <person name="Zifcakova L."/>
            <person name="Stursova M."/>
            <person name="Spatafora J.W."/>
            <person name="Tedersoo L."/>
            <person name="Vaario L.M."/>
            <person name="Yamada A."/>
            <person name="Yan M."/>
            <person name="Wang P."/>
            <person name="Xu J."/>
            <person name="Bruns T."/>
            <person name="Baldrian P."/>
            <person name="Vilgalys R."/>
            <person name="Dunand C."/>
            <person name="Henrissat B."/>
            <person name="Grigoriev I.V."/>
            <person name="Hibbett D."/>
            <person name="Nagy L.G."/>
            <person name="Martin F.M."/>
        </authorList>
    </citation>
    <scope>NUCLEOTIDE SEQUENCE</scope>
    <source>
        <strain evidence="1">UP504</strain>
    </source>
</reference>
<proteinExistence type="predicted"/>
<accession>A0A9P6B2C6</accession>
<evidence type="ECO:0000313" key="1">
    <source>
        <dbReference type="EMBL" id="KAF9515685.1"/>
    </source>
</evidence>
<protein>
    <submittedName>
        <fullName evidence="1">Uncharacterized protein</fullName>
    </submittedName>
</protein>
<sequence>MGSATAGRVQRFIRNVERFIVFVLAHYCPHYSPPLSLKCLYRCCRALDSQAVLPRFNTVLCILSLDDSTTIKRGEPNIPLICLSNYRSKNPWSPFPCSLLITLKPPNFRAHNSSQYPRIVPDVQPTAFLGLLKYHIPNLFMSRGESVIPGSPSSIHRNTTFISNTKHAFLLAPPPPPRFKRKAPVQPPLHLRVALVPIPPLILLVNSLQPGVLCPHENRS</sequence>
<organism evidence="1 2">
    <name type="scientific">Hydnum rufescens UP504</name>
    <dbReference type="NCBI Taxonomy" id="1448309"/>
    <lineage>
        <taxon>Eukaryota</taxon>
        <taxon>Fungi</taxon>
        <taxon>Dikarya</taxon>
        <taxon>Basidiomycota</taxon>
        <taxon>Agaricomycotina</taxon>
        <taxon>Agaricomycetes</taxon>
        <taxon>Cantharellales</taxon>
        <taxon>Hydnaceae</taxon>
        <taxon>Hydnum</taxon>
    </lineage>
</organism>
<gene>
    <name evidence="1" type="ORF">BS47DRAFT_739918</name>
</gene>
<comment type="caution">
    <text evidence="1">The sequence shown here is derived from an EMBL/GenBank/DDBJ whole genome shotgun (WGS) entry which is preliminary data.</text>
</comment>
<dbReference type="Proteomes" id="UP000886523">
    <property type="component" value="Unassembled WGS sequence"/>
</dbReference>
<evidence type="ECO:0000313" key="2">
    <source>
        <dbReference type="Proteomes" id="UP000886523"/>
    </source>
</evidence>
<dbReference type="AlphaFoldDB" id="A0A9P6B2C6"/>